<evidence type="ECO:0000313" key="1">
    <source>
        <dbReference type="EMBL" id="QTC47358.1"/>
    </source>
</evidence>
<gene>
    <name evidence="1" type="ORF">H0Z12_07260</name>
</gene>
<evidence type="ECO:0000313" key="2">
    <source>
        <dbReference type="Proteomes" id="UP000663901"/>
    </source>
</evidence>
<dbReference type="Pfam" id="PF07191">
    <property type="entry name" value="Zn_ribbon_6"/>
    <property type="match status" value="1"/>
</dbReference>
<dbReference type="Gene3D" id="2.10.290.10">
    <property type="entry name" value="YfgJ-like"/>
    <property type="match status" value="1"/>
</dbReference>
<reference evidence="1" key="1">
    <citation type="submission" date="2020-07" db="EMBL/GenBank/DDBJ databases">
        <title>Genome Sequences for Panteoa spp. that cause Center Rot in Onions.</title>
        <authorList>
            <person name="Asselin J.A."/>
            <person name="Helmann T."/>
            <person name="Beer S."/>
            <person name="Stodghill P."/>
        </authorList>
    </citation>
    <scope>NUCLEOTIDE SEQUENCE</scope>
    <source>
        <strain evidence="1">OC5a</strain>
    </source>
</reference>
<dbReference type="InterPro" id="IPR010807">
    <property type="entry name" value="YfgJ-like"/>
</dbReference>
<protein>
    <submittedName>
        <fullName evidence="1">Zinc ribbon domain-containing protein</fullName>
    </submittedName>
</protein>
<proteinExistence type="predicted"/>
<dbReference type="Proteomes" id="UP000663901">
    <property type="component" value="Chromosome"/>
</dbReference>
<dbReference type="GeneID" id="57270524"/>
<dbReference type="AlphaFoldDB" id="A0A8A4K685"/>
<dbReference type="InterPro" id="IPR029037">
    <property type="entry name" value="DUF1407/YfgJ-like_sf"/>
</dbReference>
<dbReference type="SUPFAM" id="SSF161187">
    <property type="entry name" value="YfgJ-like"/>
    <property type="match status" value="1"/>
</dbReference>
<sequence>MRATCEKCYQPLAPDEIDLICTGCGVRYRYQPVCPDCHQPLEQLKSCGATDYFCHHSHGLISRRRLTYRIFPV</sequence>
<name>A0A8A4K685_PANAN</name>
<accession>A0A8A4K685</accession>
<dbReference type="RefSeq" id="WP_014605275.1">
    <property type="nucleotide sequence ID" value="NZ_AP019753.1"/>
</dbReference>
<dbReference type="EMBL" id="CP059084">
    <property type="protein sequence ID" value="QTC47358.1"/>
    <property type="molecule type" value="Genomic_DNA"/>
</dbReference>
<organism evidence="1 2">
    <name type="scientific">Pantoea ananas</name>
    <name type="common">Erwinia uredovora</name>
    <dbReference type="NCBI Taxonomy" id="553"/>
    <lineage>
        <taxon>Bacteria</taxon>
        <taxon>Pseudomonadati</taxon>
        <taxon>Pseudomonadota</taxon>
        <taxon>Gammaproteobacteria</taxon>
        <taxon>Enterobacterales</taxon>
        <taxon>Erwiniaceae</taxon>
        <taxon>Pantoea</taxon>
    </lineage>
</organism>